<organism evidence="3 4">
    <name type="scientific">Nocardioides bizhenqiangii</name>
    <dbReference type="NCBI Taxonomy" id="3095076"/>
    <lineage>
        <taxon>Bacteria</taxon>
        <taxon>Bacillati</taxon>
        <taxon>Actinomycetota</taxon>
        <taxon>Actinomycetes</taxon>
        <taxon>Propionibacteriales</taxon>
        <taxon>Nocardioidaceae</taxon>
        <taxon>Nocardioides</taxon>
    </lineage>
</organism>
<proteinExistence type="predicted"/>
<dbReference type="CDD" id="cd00279">
    <property type="entry name" value="YlxR"/>
    <property type="match status" value="1"/>
</dbReference>
<name>A0ABZ0ZLD8_9ACTN</name>
<gene>
    <name evidence="3" type="ORF">SHK19_14295</name>
</gene>
<feature type="region of interest" description="Disordered" evidence="1">
    <location>
        <begin position="78"/>
        <end position="108"/>
    </location>
</feature>
<reference evidence="4" key="1">
    <citation type="submission" date="2023-12" db="EMBL/GenBank/DDBJ databases">
        <title>Novel species in genus Nocardioides.</title>
        <authorList>
            <person name="Zhou H."/>
        </authorList>
    </citation>
    <scope>NUCLEOTIDE SEQUENCE [LARGE SCALE GENOMIC DNA]</scope>
    <source>
        <strain evidence="4">HM61</strain>
    </source>
</reference>
<dbReference type="PANTHER" id="PTHR34215">
    <property type="entry name" value="BLL0784 PROTEIN"/>
    <property type="match status" value="1"/>
</dbReference>
<dbReference type="PANTHER" id="PTHR34215:SF1">
    <property type="entry name" value="YLXR DOMAIN-CONTAINING PROTEIN"/>
    <property type="match status" value="1"/>
</dbReference>
<sequence>MSSDDLLPEGPVRTCIGCRKRAAKSELLRVIAGSDAHGHAVVAPDPDGTAPGRGAHLHPTSGCYDLAVRRKAFSRALFPSGRGGEGGLSSAPVGDYLDSHHNPATNPA</sequence>
<evidence type="ECO:0000313" key="4">
    <source>
        <dbReference type="Proteomes" id="UP001327225"/>
    </source>
</evidence>
<dbReference type="EMBL" id="CP141059">
    <property type="protein sequence ID" value="WQQ25132.1"/>
    <property type="molecule type" value="Genomic_DNA"/>
</dbReference>
<evidence type="ECO:0000256" key="1">
    <source>
        <dbReference type="SAM" id="MobiDB-lite"/>
    </source>
</evidence>
<accession>A0ABZ0ZLD8</accession>
<dbReference type="Proteomes" id="UP001327225">
    <property type="component" value="Chromosome"/>
</dbReference>
<protein>
    <submittedName>
        <fullName evidence="3">YlxR family protein</fullName>
    </submittedName>
</protein>
<dbReference type="InterPro" id="IPR007393">
    <property type="entry name" value="YlxR_dom"/>
</dbReference>
<dbReference type="InterPro" id="IPR037465">
    <property type="entry name" value="YlxR"/>
</dbReference>
<dbReference type="RefSeq" id="WP_322455651.1">
    <property type="nucleotide sequence ID" value="NZ_CP141059.1"/>
</dbReference>
<dbReference type="Pfam" id="PF04296">
    <property type="entry name" value="YlxR"/>
    <property type="match status" value="1"/>
</dbReference>
<dbReference type="Gene3D" id="3.30.1230.10">
    <property type="entry name" value="YlxR-like"/>
    <property type="match status" value="1"/>
</dbReference>
<feature type="domain" description="YlxR" evidence="2">
    <location>
        <begin position="13"/>
        <end position="77"/>
    </location>
</feature>
<evidence type="ECO:0000259" key="2">
    <source>
        <dbReference type="Pfam" id="PF04296"/>
    </source>
</evidence>
<keyword evidence="4" id="KW-1185">Reference proteome</keyword>
<dbReference type="InterPro" id="IPR035931">
    <property type="entry name" value="YlxR-like_sf"/>
</dbReference>
<dbReference type="SUPFAM" id="SSF64376">
    <property type="entry name" value="YlxR-like"/>
    <property type="match status" value="1"/>
</dbReference>
<evidence type="ECO:0000313" key="3">
    <source>
        <dbReference type="EMBL" id="WQQ25132.1"/>
    </source>
</evidence>